<comment type="caution">
    <text evidence="4">The sequence shown here is derived from an EMBL/GenBank/DDBJ whole genome shotgun (WGS) entry which is preliminary data.</text>
</comment>
<dbReference type="STRING" id="1797994.A2227_03825"/>
<accession>A0A1F5SLZ3</accession>
<dbReference type="PANTHER" id="PTHR43165">
    <property type="entry name" value="METALLOPHOSPHOESTERASE"/>
    <property type="match status" value="1"/>
</dbReference>
<keyword evidence="2" id="KW-0479">Metal-binding</keyword>
<dbReference type="InterPro" id="IPR024654">
    <property type="entry name" value="Calcineurin-like_PHP_lpxH"/>
</dbReference>
<dbReference type="EC" id="3.1.4.-" evidence="2"/>
<comment type="similarity">
    <text evidence="1 2">Belongs to the metallophosphoesterase superfamily. YfcE family.</text>
</comment>
<proteinExistence type="inferred from homology"/>
<organism evidence="4 5">
    <name type="scientific">Candidatus Falkowbacteria bacterium RIFOXYA2_FULL_47_19</name>
    <dbReference type="NCBI Taxonomy" id="1797994"/>
    <lineage>
        <taxon>Bacteria</taxon>
        <taxon>Candidatus Falkowiibacteriota</taxon>
    </lineage>
</organism>
<dbReference type="EMBL" id="MFGB01000006">
    <property type="protein sequence ID" value="OGF27679.1"/>
    <property type="molecule type" value="Genomic_DNA"/>
</dbReference>
<sequence>MKIVIISDTHDNITNLKKCLDWCRQNDIQEIICCGDVTTDETLEFLAGNFAGFVRLVKGNAVLFDEEGVGKYGNIKYYGRIGRFELDGKMIGVCHEPFLIDYVLRHGPCDLVFYGHTHEPWIEKRGRMHVVNPGTLGGTFSKATFAVWETESGKLELKILEKL</sequence>
<dbReference type="InterPro" id="IPR053193">
    <property type="entry name" value="MetalloPDE_YfcE-like"/>
</dbReference>
<dbReference type="Proteomes" id="UP000178367">
    <property type="component" value="Unassembled WGS sequence"/>
</dbReference>
<dbReference type="PANTHER" id="PTHR43165:SF1">
    <property type="entry name" value="PHOSPHODIESTERASE MJ0936"/>
    <property type="match status" value="1"/>
</dbReference>
<feature type="domain" description="Calcineurin-like phosphoesterase" evidence="3">
    <location>
        <begin position="1"/>
        <end position="152"/>
    </location>
</feature>
<name>A0A1F5SLZ3_9BACT</name>
<dbReference type="NCBIfam" id="TIGR00040">
    <property type="entry name" value="yfcE"/>
    <property type="match status" value="1"/>
</dbReference>
<evidence type="ECO:0000256" key="1">
    <source>
        <dbReference type="ARBA" id="ARBA00008950"/>
    </source>
</evidence>
<dbReference type="GO" id="GO:0046872">
    <property type="term" value="F:metal ion binding"/>
    <property type="evidence" value="ECO:0007669"/>
    <property type="project" value="UniProtKB-KW"/>
</dbReference>
<evidence type="ECO:0000313" key="5">
    <source>
        <dbReference type="Proteomes" id="UP000178367"/>
    </source>
</evidence>
<dbReference type="AlphaFoldDB" id="A0A1F5SLZ3"/>
<dbReference type="Gene3D" id="3.60.21.10">
    <property type="match status" value="1"/>
</dbReference>
<evidence type="ECO:0000313" key="4">
    <source>
        <dbReference type="EMBL" id="OGF27679.1"/>
    </source>
</evidence>
<dbReference type="Pfam" id="PF12850">
    <property type="entry name" value="Metallophos_2"/>
    <property type="match status" value="1"/>
</dbReference>
<evidence type="ECO:0000256" key="2">
    <source>
        <dbReference type="RuleBase" id="RU362039"/>
    </source>
</evidence>
<comment type="cofactor">
    <cofactor evidence="2">
        <name>a divalent metal cation</name>
        <dbReference type="ChEBI" id="CHEBI:60240"/>
    </cofactor>
</comment>
<protein>
    <recommendedName>
        <fullName evidence="2">Phosphoesterase</fullName>
        <ecNumber evidence="2">3.1.4.-</ecNumber>
    </recommendedName>
</protein>
<dbReference type="SUPFAM" id="SSF56300">
    <property type="entry name" value="Metallo-dependent phosphatases"/>
    <property type="match status" value="1"/>
</dbReference>
<dbReference type="InterPro" id="IPR000979">
    <property type="entry name" value="Phosphodiesterase_MJ0936/Vps29"/>
</dbReference>
<reference evidence="4 5" key="1">
    <citation type="journal article" date="2016" name="Nat. Commun.">
        <title>Thousands of microbial genomes shed light on interconnected biogeochemical processes in an aquifer system.</title>
        <authorList>
            <person name="Anantharaman K."/>
            <person name="Brown C.T."/>
            <person name="Hug L.A."/>
            <person name="Sharon I."/>
            <person name="Castelle C.J."/>
            <person name="Probst A.J."/>
            <person name="Thomas B.C."/>
            <person name="Singh A."/>
            <person name="Wilkins M.J."/>
            <person name="Karaoz U."/>
            <person name="Brodie E.L."/>
            <person name="Williams K.H."/>
            <person name="Hubbard S.S."/>
            <person name="Banfield J.F."/>
        </authorList>
    </citation>
    <scope>NUCLEOTIDE SEQUENCE [LARGE SCALE GENOMIC DNA]</scope>
</reference>
<gene>
    <name evidence="4" type="ORF">A2227_03825</name>
</gene>
<evidence type="ECO:0000259" key="3">
    <source>
        <dbReference type="Pfam" id="PF12850"/>
    </source>
</evidence>
<dbReference type="InterPro" id="IPR029052">
    <property type="entry name" value="Metallo-depent_PP-like"/>
</dbReference>
<dbReference type="GO" id="GO:0016787">
    <property type="term" value="F:hydrolase activity"/>
    <property type="evidence" value="ECO:0007669"/>
    <property type="project" value="UniProtKB-UniRule"/>
</dbReference>